<feature type="signal peptide" evidence="3">
    <location>
        <begin position="1"/>
        <end position="22"/>
    </location>
</feature>
<sequence length="162" mass="17847">MTARILAAPLAAVLLAAAPVQAADNPLDKDRYSLSETGDGFLRLDRQSGRVSLCKKVNDAWRCVPLPDAERALEEEIAALAIENERLTARNRELEAKILAIGRSAEEAMGGLNGKEARPSPDGLSAEDEKQLDRALDFTEKAMRRFFGLMQSLREELEEKPN</sequence>
<proteinExistence type="predicted"/>
<reference evidence="4 5" key="1">
    <citation type="submission" date="2020-07" db="EMBL/GenBank/DDBJ databases">
        <title>Stappia sp., F7233, whole genome shotgun sequencing project.</title>
        <authorList>
            <person name="Jiang S."/>
            <person name="Liu Z.W."/>
            <person name="Du Z.J."/>
        </authorList>
    </citation>
    <scope>NUCLEOTIDE SEQUENCE [LARGE SCALE GENOMIC DNA]</scope>
    <source>
        <strain evidence="4 5">F7233</strain>
    </source>
</reference>
<gene>
    <name evidence="4" type="ORF">H2509_18610</name>
</gene>
<feature type="coiled-coil region" evidence="1">
    <location>
        <begin position="70"/>
        <end position="97"/>
    </location>
</feature>
<dbReference type="Proteomes" id="UP000541109">
    <property type="component" value="Unassembled WGS sequence"/>
</dbReference>
<feature type="chain" id="PRO_5033034533" evidence="3">
    <location>
        <begin position="23"/>
        <end position="162"/>
    </location>
</feature>
<dbReference type="RefSeq" id="WP_182167976.1">
    <property type="nucleotide sequence ID" value="NZ_JACFXV010000066.1"/>
</dbReference>
<evidence type="ECO:0000256" key="2">
    <source>
        <dbReference type="SAM" id="MobiDB-lite"/>
    </source>
</evidence>
<keyword evidence="5" id="KW-1185">Reference proteome</keyword>
<accession>A0A839AJ20</accession>
<keyword evidence="1" id="KW-0175">Coiled coil</keyword>
<evidence type="ECO:0000313" key="4">
    <source>
        <dbReference type="EMBL" id="MBA5779145.1"/>
    </source>
</evidence>
<evidence type="ECO:0000313" key="5">
    <source>
        <dbReference type="Proteomes" id="UP000541109"/>
    </source>
</evidence>
<comment type="caution">
    <text evidence="4">The sequence shown here is derived from an EMBL/GenBank/DDBJ whole genome shotgun (WGS) entry which is preliminary data.</text>
</comment>
<feature type="region of interest" description="Disordered" evidence="2">
    <location>
        <begin position="111"/>
        <end position="130"/>
    </location>
</feature>
<evidence type="ECO:0000256" key="1">
    <source>
        <dbReference type="SAM" id="Coils"/>
    </source>
</evidence>
<dbReference type="EMBL" id="JACFXV010000066">
    <property type="protein sequence ID" value="MBA5779145.1"/>
    <property type="molecule type" value="Genomic_DNA"/>
</dbReference>
<evidence type="ECO:0000256" key="3">
    <source>
        <dbReference type="SAM" id="SignalP"/>
    </source>
</evidence>
<organism evidence="4 5">
    <name type="scientific">Stappia albiluteola</name>
    <dbReference type="NCBI Taxonomy" id="2758565"/>
    <lineage>
        <taxon>Bacteria</taxon>
        <taxon>Pseudomonadati</taxon>
        <taxon>Pseudomonadota</taxon>
        <taxon>Alphaproteobacteria</taxon>
        <taxon>Hyphomicrobiales</taxon>
        <taxon>Stappiaceae</taxon>
        <taxon>Stappia</taxon>
    </lineage>
</organism>
<name>A0A839AJ20_9HYPH</name>
<protein>
    <submittedName>
        <fullName evidence="4">Uncharacterized protein</fullName>
    </submittedName>
</protein>
<keyword evidence="3" id="KW-0732">Signal</keyword>
<dbReference type="AlphaFoldDB" id="A0A839AJ20"/>